<evidence type="ECO:0000313" key="2">
    <source>
        <dbReference type="Proteomes" id="UP000284706"/>
    </source>
</evidence>
<reference evidence="1 2" key="1">
    <citation type="journal article" date="2018" name="Evol. Lett.">
        <title>Horizontal gene cluster transfer increased hallucinogenic mushroom diversity.</title>
        <authorList>
            <person name="Reynolds H.T."/>
            <person name="Vijayakumar V."/>
            <person name="Gluck-Thaler E."/>
            <person name="Korotkin H.B."/>
            <person name="Matheny P.B."/>
            <person name="Slot J.C."/>
        </authorList>
    </citation>
    <scope>NUCLEOTIDE SEQUENCE [LARGE SCALE GENOMIC DNA]</scope>
    <source>
        <strain evidence="1 2">SRW20</strain>
    </source>
</reference>
<proteinExistence type="predicted"/>
<evidence type="ECO:0000313" key="1">
    <source>
        <dbReference type="EMBL" id="PPQ66629.1"/>
    </source>
</evidence>
<dbReference type="InParanoid" id="A0A409VK26"/>
<organism evidence="1 2">
    <name type="scientific">Gymnopilus dilepis</name>
    <dbReference type="NCBI Taxonomy" id="231916"/>
    <lineage>
        <taxon>Eukaryota</taxon>
        <taxon>Fungi</taxon>
        <taxon>Dikarya</taxon>
        <taxon>Basidiomycota</taxon>
        <taxon>Agaricomycotina</taxon>
        <taxon>Agaricomycetes</taxon>
        <taxon>Agaricomycetidae</taxon>
        <taxon>Agaricales</taxon>
        <taxon>Agaricineae</taxon>
        <taxon>Hymenogastraceae</taxon>
        <taxon>Gymnopilus</taxon>
    </lineage>
</organism>
<sequence>MAADPFTAVAFKERTTYPCAELSFEAIAEGELPQESVNIVDGSLHPLASLLPDQIDHEDDEKEESQTKLDQPVVEMVVCSFALHLIENPSALFALLWQLSTKARWLVILAPHKKPEIKNGWGWIKWDVDSWAEIETTESKGEILHERVHCRVYRSVNFL</sequence>
<dbReference type="EMBL" id="NHYE01005626">
    <property type="protein sequence ID" value="PPQ66629.1"/>
    <property type="molecule type" value="Genomic_DNA"/>
</dbReference>
<keyword evidence="2" id="KW-1185">Reference proteome</keyword>
<accession>A0A409VK26</accession>
<dbReference type="Proteomes" id="UP000284706">
    <property type="component" value="Unassembled WGS sequence"/>
</dbReference>
<dbReference type="AlphaFoldDB" id="A0A409VK26"/>
<gene>
    <name evidence="1" type="ORF">CVT26_009390</name>
</gene>
<dbReference type="OrthoDB" id="66144at2759"/>
<name>A0A409VK26_9AGAR</name>
<protein>
    <recommendedName>
        <fullName evidence="3">Methyltransferase type 11 domain-containing protein</fullName>
    </recommendedName>
</protein>
<evidence type="ECO:0008006" key="3">
    <source>
        <dbReference type="Google" id="ProtNLM"/>
    </source>
</evidence>
<comment type="caution">
    <text evidence="1">The sequence shown here is derived from an EMBL/GenBank/DDBJ whole genome shotgun (WGS) entry which is preliminary data.</text>
</comment>